<reference evidence="2 3" key="1">
    <citation type="journal article" date="2019" name="Genome Biol. Evol.">
        <title>Insights into the evolution of the New World diploid cottons (Gossypium, subgenus Houzingenia) based on genome sequencing.</title>
        <authorList>
            <person name="Grover C.E."/>
            <person name="Arick M.A. 2nd"/>
            <person name="Thrash A."/>
            <person name="Conover J.L."/>
            <person name="Sanders W.S."/>
            <person name="Peterson D.G."/>
            <person name="Frelichowski J.E."/>
            <person name="Scheffler J.A."/>
            <person name="Scheffler B.E."/>
            <person name="Wendel J.F."/>
        </authorList>
    </citation>
    <scope>NUCLEOTIDE SEQUENCE [LARGE SCALE GENOMIC DNA]</scope>
    <source>
        <strain evidence="2">57</strain>
        <tissue evidence="2">Leaf</tissue>
    </source>
</reference>
<gene>
    <name evidence="2" type="ORF">Goklo_023252</name>
</gene>
<comment type="caution">
    <text evidence="2">The sequence shown here is derived from an EMBL/GenBank/DDBJ whole genome shotgun (WGS) entry which is preliminary data.</text>
</comment>
<keyword evidence="3" id="KW-1185">Reference proteome</keyword>
<evidence type="ECO:0000313" key="2">
    <source>
        <dbReference type="EMBL" id="MBA0640299.1"/>
    </source>
</evidence>
<accession>A0A7J8TQ42</accession>
<evidence type="ECO:0000313" key="3">
    <source>
        <dbReference type="Proteomes" id="UP000593573"/>
    </source>
</evidence>
<dbReference type="AlphaFoldDB" id="A0A7J8TQ42"/>
<feature type="region of interest" description="Disordered" evidence="1">
    <location>
        <begin position="1"/>
        <end position="25"/>
    </location>
</feature>
<sequence>MGDNSKAKRSSISKHPIYRGVRMRS</sequence>
<name>A0A7J8TQ42_9ROSI</name>
<evidence type="ECO:0000256" key="1">
    <source>
        <dbReference type="SAM" id="MobiDB-lite"/>
    </source>
</evidence>
<proteinExistence type="predicted"/>
<dbReference type="Proteomes" id="UP000593573">
    <property type="component" value="Unassembled WGS sequence"/>
</dbReference>
<organism evidence="2 3">
    <name type="scientific">Gossypium klotzschianum</name>
    <dbReference type="NCBI Taxonomy" id="34286"/>
    <lineage>
        <taxon>Eukaryota</taxon>
        <taxon>Viridiplantae</taxon>
        <taxon>Streptophyta</taxon>
        <taxon>Embryophyta</taxon>
        <taxon>Tracheophyta</taxon>
        <taxon>Spermatophyta</taxon>
        <taxon>Magnoliopsida</taxon>
        <taxon>eudicotyledons</taxon>
        <taxon>Gunneridae</taxon>
        <taxon>Pentapetalae</taxon>
        <taxon>rosids</taxon>
        <taxon>malvids</taxon>
        <taxon>Malvales</taxon>
        <taxon>Malvaceae</taxon>
        <taxon>Malvoideae</taxon>
        <taxon>Gossypium</taxon>
    </lineage>
</organism>
<dbReference type="EMBL" id="JABFAB010000001">
    <property type="protein sequence ID" value="MBA0640299.1"/>
    <property type="molecule type" value="Genomic_DNA"/>
</dbReference>
<protein>
    <submittedName>
        <fullName evidence="2">Uncharacterized protein</fullName>
    </submittedName>
</protein>